<comment type="caution">
    <text evidence="1">The sequence shown here is derived from an EMBL/GenBank/DDBJ whole genome shotgun (WGS) entry which is preliminary data.</text>
</comment>
<evidence type="ECO:0000313" key="1">
    <source>
        <dbReference type="EMBL" id="GAA4325420.1"/>
    </source>
</evidence>
<protein>
    <recommendedName>
        <fullName evidence="3">Carboxypeptidase-like regulatory domain-containing protein</fullName>
    </recommendedName>
</protein>
<sequence>MLFICACTARQQKQGSRVVKFEYKGYGDTTVALIEGNVYEITHHDDITDTVPVVNVELNVEQSHKGAFTSSEGFFSIGFTKGTFDVVIRKAGYQSLKLTNYEADPDQILFAKIILEKGSGVKTVQLPSRSVTR</sequence>
<proteinExistence type="predicted"/>
<dbReference type="EMBL" id="BAABFT010000006">
    <property type="protein sequence ID" value="GAA4325420.1"/>
    <property type="molecule type" value="Genomic_DNA"/>
</dbReference>
<gene>
    <name evidence="1" type="ORF">GCM10023149_27760</name>
</gene>
<evidence type="ECO:0008006" key="3">
    <source>
        <dbReference type="Google" id="ProtNLM"/>
    </source>
</evidence>
<dbReference type="Gene3D" id="2.60.40.1120">
    <property type="entry name" value="Carboxypeptidase-like, regulatory domain"/>
    <property type="match status" value="1"/>
</dbReference>
<dbReference type="InterPro" id="IPR008969">
    <property type="entry name" value="CarboxyPept-like_regulatory"/>
</dbReference>
<evidence type="ECO:0000313" key="2">
    <source>
        <dbReference type="Proteomes" id="UP001500582"/>
    </source>
</evidence>
<organism evidence="1 2">
    <name type="scientific">Mucilaginibacter gynuensis</name>
    <dbReference type="NCBI Taxonomy" id="1302236"/>
    <lineage>
        <taxon>Bacteria</taxon>
        <taxon>Pseudomonadati</taxon>
        <taxon>Bacteroidota</taxon>
        <taxon>Sphingobacteriia</taxon>
        <taxon>Sphingobacteriales</taxon>
        <taxon>Sphingobacteriaceae</taxon>
        <taxon>Mucilaginibacter</taxon>
    </lineage>
</organism>
<keyword evidence="2" id="KW-1185">Reference proteome</keyword>
<accession>A0ABP8GJG5</accession>
<name>A0ABP8GJG5_9SPHI</name>
<reference evidence="2" key="1">
    <citation type="journal article" date="2019" name="Int. J. Syst. Evol. Microbiol.">
        <title>The Global Catalogue of Microorganisms (GCM) 10K type strain sequencing project: providing services to taxonomists for standard genome sequencing and annotation.</title>
        <authorList>
            <consortium name="The Broad Institute Genomics Platform"/>
            <consortium name="The Broad Institute Genome Sequencing Center for Infectious Disease"/>
            <person name="Wu L."/>
            <person name="Ma J."/>
        </authorList>
    </citation>
    <scope>NUCLEOTIDE SEQUENCE [LARGE SCALE GENOMIC DNA]</scope>
    <source>
        <strain evidence="2">JCM 17705</strain>
    </source>
</reference>
<dbReference type="Proteomes" id="UP001500582">
    <property type="component" value="Unassembled WGS sequence"/>
</dbReference>
<dbReference type="SUPFAM" id="SSF49464">
    <property type="entry name" value="Carboxypeptidase regulatory domain-like"/>
    <property type="match status" value="1"/>
</dbReference>